<keyword evidence="11" id="KW-0963">Cytoplasm</keyword>
<dbReference type="Proteomes" id="UP000674234">
    <property type="component" value="Unassembled WGS sequence"/>
</dbReference>
<dbReference type="PANTHER" id="PTHR38839">
    <property type="entry name" value="TRANSCRIPTIONAL REGULATOR WHID-RELATED"/>
    <property type="match status" value="1"/>
</dbReference>
<feature type="domain" description="4Fe-4S Wbl-type" evidence="13">
    <location>
        <begin position="43"/>
        <end position="109"/>
    </location>
</feature>
<keyword evidence="15" id="KW-1185">Reference proteome</keyword>
<dbReference type="GO" id="GO:0003677">
    <property type="term" value="F:DNA binding"/>
    <property type="evidence" value="ECO:0007669"/>
    <property type="project" value="UniProtKB-UniRule"/>
</dbReference>
<gene>
    <name evidence="11" type="primary">whiB</name>
    <name evidence="14" type="ORF">JOL79_30925</name>
</gene>
<evidence type="ECO:0000256" key="8">
    <source>
        <dbReference type="ARBA" id="ARBA00023125"/>
    </source>
</evidence>
<evidence type="ECO:0000256" key="9">
    <source>
        <dbReference type="ARBA" id="ARBA00023157"/>
    </source>
</evidence>
<keyword evidence="8 11" id="KW-0238">DNA-binding</keyword>
<evidence type="ECO:0000256" key="3">
    <source>
        <dbReference type="ARBA" id="ARBA00022485"/>
    </source>
</evidence>
<keyword evidence="5 11" id="KW-0408">Iron</keyword>
<comment type="subcellular location">
    <subcellularLocation>
        <location evidence="1 11">Cytoplasm</location>
    </subcellularLocation>
</comment>
<sequence length="122" mass="12795">MTYGSHQRRTRRGTAPSDTVSALFGEKEESAALLAVLLDAGPVCTTADADLFTSPDIDEEPDSERGSREAKAKAICAMCPARLACLNYALAARPRDGVWGGYAAQEITAARLGLSAPLPEAA</sequence>
<evidence type="ECO:0000256" key="12">
    <source>
        <dbReference type="SAM" id="MobiDB-lite"/>
    </source>
</evidence>
<feature type="binding site" evidence="11">
    <location>
        <position position="76"/>
    </location>
    <ligand>
        <name>[4Fe-4S] cluster</name>
        <dbReference type="ChEBI" id="CHEBI:49883"/>
    </ligand>
</feature>
<evidence type="ECO:0000256" key="4">
    <source>
        <dbReference type="ARBA" id="ARBA00022723"/>
    </source>
</evidence>
<dbReference type="GO" id="GO:0035731">
    <property type="term" value="F:dinitrosyl-iron complex binding"/>
    <property type="evidence" value="ECO:0007669"/>
    <property type="project" value="UniProtKB-UniRule"/>
</dbReference>
<name>A0A940WRD3_9ACTN</name>
<comment type="PTM">
    <text evidence="11">The Fe-S cluster can be nitrosylated by nitric oxide (NO).</text>
</comment>
<evidence type="ECO:0000256" key="11">
    <source>
        <dbReference type="HAMAP-Rule" id="MF_01479"/>
    </source>
</evidence>
<evidence type="ECO:0000256" key="7">
    <source>
        <dbReference type="ARBA" id="ARBA00023015"/>
    </source>
</evidence>
<dbReference type="RefSeq" id="WP_210159467.1">
    <property type="nucleotide sequence ID" value="NZ_JAFCNB010000028.1"/>
</dbReference>
<reference evidence="14" key="1">
    <citation type="submission" date="2021-02" db="EMBL/GenBank/DDBJ databases">
        <title>Draft genome sequence of Microbispora sp. RL4-1S isolated from rice leaves in Thailand.</title>
        <authorList>
            <person name="Muangham S."/>
            <person name="Duangmal K."/>
        </authorList>
    </citation>
    <scope>NUCLEOTIDE SEQUENCE</scope>
    <source>
        <strain evidence="14">RL4-1S</strain>
    </source>
</reference>
<dbReference type="GO" id="GO:0005737">
    <property type="term" value="C:cytoplasm"/>
    <property type="evidence" value="ECO:0007669"/>
    <property type="project" value="UniProtKB-SubCell"/>
</dbReference>
<dbReference type="InterPro" id="IPR003482">
    <property type="entry name" value="Whib"/>
</dbReference>
<comment type="caution">
    <text evidence="14">The sequence shown here is derived from an EMBL/GenBank/DDBJ whole genome shotgun (WGS) entry which is preliminary data.</text>
</comment>
<evidence type="ECO:0000256" key="10">
    <source>
        <dbReference type="ARBA" id="ARBA00023163"/>
    </source>
</evidence>
<evidence type="ECO:0000313" key="15">
    <source>
        <dbReference type="Proteomes" id="UP000674234"/>
    </source>
</evidence>
<evidence type="ECO:0000256" key="5">
    <source>
        <dbReference type="ARBA" id="ARBA00023004"/>
    </source>
</evidence>
<evidence type="ECO:0000313" key="14">
    <source>
        <dbReference type="EMBL" id="MBP2708202.1"/>
    </source>
</evidence>
<dbReference type="GO" id="GO:0046872">
    <property type="term" value="F:metal ion binding"/>
    <property type="evidence" value="ECO:0007669"/>
    <property type="project" value="UniProtKB-KW"/>
</dbReference>
<dbReference type="GO" id="GO:0047134">
    <property type="term" value="F:protein-disulfide reductase [NAD(P)H] activity"/>
    <property type="evidence" value="ECO:0007669"/>
    <property type="project" value="TreeGrafter"/>
</dbReference>
<dbReference type="EMBL" id="JAFCNB010000028">
    <property type="protein sequence ID" value="MBP2708202.1"/>
    <property type="molecule type" value="Genomic_DNA"/>
</dbReference>
<comment type="function">
    <text evidence="11">Acts as a transcriptional regulator. Probably redox-responsive. The apo- but not holo-form probably binds DNA.</text>
</comment>
<evidence type="ECO:0000256" key="1">
    <source>
        <dbReference type="ARBA" id="ARBA00004496"/>
    </source>
</evidence>
<keyword evidence="4 11" id="KW-0479">Metal-binding</keyword>
<feature type="binding site" evidence="11">
    <location>
        <position position="44"/>
    </location>
    <ligand>
        <name>[4Fe-4S] cluster</name>
        <dbReference type="ChEBI" id="CHEBI:49883"/>
    </ligand>
</feature>
<evidence type="ECO:0000259" key="13">
    <source>
        <dbReference type="PROSITE" id="PS51674"/>
    </source>
</evidence>
<keyword evidence="3 11" id="KW-0004">4Fe-4S</keyword>
<organism evidence="14 15">
    <name type="scientific">Microbispora oryzae</name>
    <dbReference type="NCBI Taxonomy" id="2806554"/>
    <lineage>
        <taxon>Bacteria</taxon>
        <taxon>Bacillati</taxon>
        <taxon>Actinomycetota</taxon>
        <taxon>Actinomycetes</taxon>
        <taxon>Streptosporangiales</taxon>
        <taxon>Streptosporangiaceae</taxon>
        <taxon>Microbispora</taxon>
    </lineage>
</organism>
<dbReference type="PROSITE" id="PS51674">
    <property type="entry name" value="4FE4S_WBL"/>
    <property type="match status" value="1"/>
</dbReference>
<feature type="binding site" evidence="11">
    <location>
        <position position="79"/>
    </location>
    <ligand>
        <name>[4Fe-4S] cluster</name>
        <dbReference type="ChEBI" id="CHEBI:49883"/>
    </ligand>
</feature>
<dbReference type="GO" id="GO:0045454">
    <property type="term" value="P:cell redox homeostasis"/>
    <property type="evidence" value="ECO:0007669"/>
    <property type="project" value="TreeGrafter"/>
</dbReference>
<dbReference type="HAMAP" id="MF_01479">
    <property type="entry name" value="WhiB"/>
    <property type="match status" value="1"/>
</dbReference>
<accession>A0A940WRD3</accession>
<dbReference type="GO" id="GO:0045892">
    <property type="term" value="P:negative regulation of DNA-templated transcription"/>
    <property type="evidence" value="ECO:0007669"/>
    <property type="project" value="TreeGrafter"/>
</dbReference>
<feature type="region of interest" description="Disordered" evidence="12">
    <location>
        <begin position="49"/>
        <end position="69"/>
    </location>
</feature>
<keyword evidence="7 11" id="KW-0805">Transcription regulation</keyword>
<comment type="similarity">
    <text evidence="2 11">Belongs to the WhiB family.</text>
</comment>
<dbReference type="Pfam" id="PF02467">
    <property type="entry name" value="Whib"/>
    <property type="match status" value="1"/>
</dbReference>
<protein>
    <recommendedName>
        <fullName evidence="11">Transcriptional regulator WhiB</fullName>
    </recommendedName>
</protein>
<evidence type="ECO:0000256" key="2">
    <source>
        <dbReference type="ARBA" id="ARBA00006597"/>
    </source>
</evidence>
<dbReference type="AlphaFoldDB" id="A0A940WRD3"/>
<proteinExistence type="inferred from homology"/>
<dbReference type="InterPro" id="IPR034768">
    <property type="entry name" value="4FE4S_WBL"/>
</dbReference>
<comment type="PTM">
    <text evidence="11">Upon Fe-S cluster removal intramolecular disulfide bonds are formed.</text>
</comment>
<keyword evidence="6 11" id="KW-0411">Iron-sulfur</keyword>
<comment type="cofactor">
    <cofactor evidence="11">
        <name>[4Fe-4S] cluster</name>
        <dbReference type="ChEBI" id="CHEBI:49883"/>
    </cofactor>
    <text evidence="11">Binds 1 [4Fe-4S] cluster per subunit. Following nitrosylation of the [4Fe-4S] cluster binds 1 [4Fe-8(NO)] cluster per subunit.</text>
</comment>
<feature type="binding site" evidence="11">
    <location>
        <position position="85"/>
    </location>
    <ligand>
        <name>[4Fe-4S] cluster</name>
        <dbReference type="ChEBI" id="CHEBI:49883"/>
    </ligand>
</feature>
<keyword evidence="10 11" id="KW-0804">Transcription</keyword>
<evidence type="ECO:0000256" key="6">
    <source>
        <dbReference type="ARBA" id="ARBA00023014"/>
    </source>
</evidence>
<keyword evidence="9 11" id="KW-1015">Disulfide bond</keyword>
<dbReference type="GO" id="GO:0051539">
    <property type="term" value="F:4 iron, 4 sulfur cluster binding"/>
    <property type="evidence" value="ECO:0007669"/>
    <property type="project" value="UniProtKB-UniRule"/>
</dbReference>